<feature type="domain" description="UspA" evidence="2">
    <location>
        <begin position="1"/>
        <end position="155"/>
    </location>
</feature>
<dbReference type="Pfam" id="PF00582">
    <property type="entry name" value="Usp"/>
    <property type="match status" value="1"/>
</dbReference>
<dbReference type="RefSeq" id="WP_127082978.1">
    <property type="nucleotide sequence ID" value="NZ_RSCL01000011.1"/>
</dbReference>
<dbReference type="CDD" id="cd00293">
    <property type="entry name" value="USP-like"/>
    <property type="match status" value="1"/>
</dbReference>
<keyword evidence="4" id="KW-1185">Reference proteome</keyword>
<evidence type="ECO:0000313" key="3">
    <source>
        <dbReference type="EMBL" id="RUT04374.1"/>
    </source>
</evidence>
<dbReference type="SUPFAM" id="SSF52402">
    <property type="entry name" value="Adenine nucleotide alpha hydrolases-like"/>
    <property type="match status" value="1"/>
</dbReference>
<dbReference type="PANTHER" id="PTHR46268:SF8">
    <property type="entry name" value="UNIVERSAL STRESS PROTEIN SLL1388"/>
    <property type="match status" value="1"/>
</dbReference>
<sequence>MFNKILVAVDTHDTCQPVVDKALLLAQLTASNLMLVNVISPFDEQYPPIYAYPNTAVPALYGEVVKEYIQQSENIKQDKIKFLRQLCQQAIDLGIDAEFKILFGDPSRVICEIAQTWNADLIIIGRRGRTGLSEFFLGSVSNYVLHHAPCSVLTVQQSVQANSQELQQVKAANSLQV</sequence>
<organism evidence="3 4">
    <name type="scientific">Dulcicalothrix desertica PCC 7102</name>
    <dbReference type="NCBI Taxonomy" id="232991"/>
    <lineage>
        <taxon>Bacteria</taxon>
        <taxon>Bacillati</taxon>
        <taxon>Cyanobacteriota</taxon>
        <taxon>Cyanophyceae</taxon>
        <taxon>Nostocales</taxon>
        <taxon>Calotrichaceae</taxon>
        <taxon>Dulcicalothrix</taxon>
    </lineage>
</organism>
<proteinExistence type="inferred from homology"/>
<accession>A0A3S1IY85</accession>
<comment type="caution">
    <text evidence="3">The sequence shown here is derived from an EMBL/GenBank/DDBJ whole genome shotgun (WGS) entry which is preliminary data.</text>
</comment>
<dbReference type="PANTHER" id="PTHR46268">
    <property type="entry name" value="STRESS RESPONSE PROTEIN NHAX"/>
    <property type="match status" value="1"/>
</dbReference>
<evidence type="ECO:0000313" key="4">
    <source>
        <dbReference type="Proteomes" id="UP000271624"/>
    </source>
</evidence>
<dbReference type="Proteomes" id="UP000271624">
    <property type="component" value="Unassembled WGS sequence"/>
</dbReference>
<comment type="similarity">
    <text evidence="1">Belongs to the universal stress protein A family.</text>
</comment>
<dbReference type="InterPro" id="IPR006015">
    <property type="entry name" value="Universal_stress_UspA"/>
</dbReference>
<dbReference type="PRINTS" id="PR01438">
    <property type="entry name" value="UNVRSLSTRESS"/>
</dbReference>
<dbReference type="EMBL" id="RSCL01000011">
    <property type="protein sequence ID" value="RUT04374.1"/>
    <property type="molecule type" value="Genomic_DNA"/>
</dbReference>
<dbReference type="AlphaFoldDB" id="A0A3S1IY85"/>
<protein>
    <submittedName>
        <fullName evidence="3">Universal stress protein</fullName>
    </submittedName>
</protein>
<name>A0A3S1IY85_9CYAN</name>
<dbReference type="Gene3D" id="3.40.50.620">
    <property type="entry name" value="HUPs"/>
    <property type="match status" value="1"/>
</dbReference>
<reference evidence="3" key="2">
    <citation type="journal article" date="2019" name="Genome Biol. Evol.">
        <title>Day and night: Metabolic profiles and evolutionary relationships of six axenic non-marine cyanobacteria.</title>
        <authorList>
            <person name="Will S.E."/>
            <person name="Henke P."/>
            <person name="Boedeker C."/>
            <person name="Huang S."/>
            <person name="Brinkmann H."/>
            <person name="Rohde M."/>
            <person name="Jarek M."/>
            <person name="Friedl T."/>
            <person name="Seufert S."/>
            <person name="Schumacher M."/>
            <person name="Overmann J."/>
            <person name="Neumann-Schaal M."/>
            <person name="Petersen J."/>
        </authorList>
    </citation>
    <scope>NUCLEOTIDE SEQUENCE [LARGE SCALE GENOMIC DNA]</scope>
    <source>
        <strain evidence="3">PCC 7102</strain>
    </source>
</reference>
<dbReference type="InterPro" id="IPR014729">
    <property type="entry name" value="Rossmann-like_a/b/a_fold"/>
</dbReference>
<reference evidence="3" key="1">
    <citation type="submission" date="2018-12" db="EMBL/GenBank/DDBJ databases">
        <authorList>
            <person name="Will S."/>
            <person name="Neumann-Schaal M."/>
            <person name="Henke P."/>
        </authorList>
    </citation>
    <scope>NUCLEOTIDE SEQUENCE</scope>
    <source>
        <strain evidence="3">PCC 7102</strain>
    </source>
</reference>
<dbReference type="InterPro" id="IPR006016">
    <property type="entry name" value="UspA"/>
</dbReference>
<evidence type="ECO:0000259" key="2">
    <source>
        <dbReference type="Pfam" id="PF00582"/>
    </source>
</evidence>
<dbReference type="PIRSF" id="PIRSF006276">
    <property type="entry name" value="UspA"/>
    <property type="match status" value="1"/>
</dbReference>
<dbReference type="OrthoDB" id="516822at2"/>
<evidence type="ECO:0000256" key="1">
    <source>
        <dbReference type="ARBA" id="ARBA00008791"/>
    </source>
</evidence>
<gene>
    <name evidence="3" type="ORF">DSM106972_046020</name>
</gene>